<protein>
    <submittedName>
        <fullName evidence="1">Uncharacterized protein</fullName>
    </submittedName>
</protein>
<keyword evidence="2" id="KW-1185">Reference proteome</keyword>
<dbReference type="AlphaFoldDB" id="A0A9X5E3W7"/>
<dbReference type="EMBL" id="JTJC03000001">
    <property type="protein sequence ID" value="NHC33739.1"/>
    <property type="molecule type" value="Genomic_DNA"/>
</dbReference>
<evidence type="ECO:0000313" key="1">
    <source>
        <dbReference type="EMBL" id="NHC33739.1"/>
    </source>
</evidence>
<evidence type="ECO:0000313" key="2">
    <source>
        <dbReference type="Proteomes" id="UP000031532"/>
    </source>
</evidence>
<dbReference type="RefSeq" id="WP_165587613.1">
    <property type="nucleotide sequence ID" value="NZ_JTJC03000001.1"/>
</dbReference>
<name>A0A9X5E3W7_9CYAN</name>
<organism evidence="1 2">
    <name type="scientific">Scytonema millei VB511283</name>
    <dbReference type="NCBI Taxonomy" id="1245923"/>
    <lineage>
        <taxon>Bacteria</taxon>
        <taxon>Bacillati</taxon>
        <taxon>Cyanobacteriota</taxon>
        <taxon>Cyanophyceae</taxon>
        <taxon>Nostocales</taxon>
        <taxon>Scytonemataceae</taxon>
        <taxon>Scytonema</taxon>
    </lineage>
</organism>
<dbReference type="Proteomes" id="UP000031532">
    <property type="component" value="Unassembled WGS sequence"/>
</dbReference>
<reference evidence="1 2" key="1">
    <citation type="journal article" date="2015" name="Genome Announc.">
        <title>Draft Genome Sequence of the Terrestrial Cyanobacterium Scytonema millei VB511283, Isolated from Eastern India.</title>
        <authorList>
            <person name="Sen D."/>
            <person name="Chandrababunaidu M.M."/>
            <person name="Singh D."/>
            <person name="Sanghi N."/>
            <person name="Ghorai A."/>
            <person name="Mishra G.P."/>
            <person name="Madduluri M."/>
            <person name="Adhikary S.P."/>
            <person name="Tripathy S."/>
        </authorList>
    </citation>
    <scope>NUCLEOTIDE SEQUENCE [LARGE SCALE GENOMIC DNA]</scope>
    <source>
        <strain evidence="1 2">VB511283</strain>
    </source>
</reference>
<accession>A0A9X5E3W7</accession>
<gene>
    <name evidence="1" type="ORF">QH73_0003510</name>
</gene>
<comment type="caution">
    <text evidence="1">The sequence shown here is derived from an EMBL/GenBank/DDBJ whole genome shotgun (WGS) entry which is preliminary data.</text>
</comment>
<sequence>MTRKDSSQSVIGSTSHFSITVFTECSASIYHQPSTVNCQPTTNQLTIAVFFRC</sequence>
<proteinExistence type="predicted"/>